<evidence type="ECO:0000313" key="2">
    <source>
        <dbReference type="EMBL" id="KAK3293201.1"/>
    </source>
</evidence>
<accession>A0AAE0HB47</accession>
<feature type="compositionally biased region" description="Polar residues" evidence="1">
    <location>
        <begin position="66"/>
        <end position="76"/>
    </location>
</feature>
<evidence type="ECO:0000313" key="3">
    <source>
        <dbReference type="Proteomes" id="UP001278766"/>
    </source>
</evidence>
<reference evidence="2" key="1">
    <citation type="journal article" date="2023" name="Mol. Phylogenet. Evol.">
        <title>Genome-scale phylogeny and comparative genomics of the fungal order Sordariales.</title>
        <authorList>
            <person name="Hensen N."/>
            <person name="Bonometti L."/>
            <person name="Westerberg I."/>
            <person name="Brannstrom I.O."/>
            <person name="Guillou S."/>
            <person name="Cros-Aarteil S."/>
            <person name="Calhoun S."/>
            <person name="Haridas S."/>
            <person name="Kuo A."/>
            <person name="Mondo S."/>
            <person name="Pangilinan J."/>
            <person name="Riley R."/>
            <person name="LaButti K."/>
            <person name="Andreopoulos B."/>
            <person name="Lipzen A."/>
            <person name="Chen C."/>
            <person name="Yan M."/>
            <person name="Daum C."/>
            <person name="Ng V."/>
            <person name="Clum A."/>
            <person name="Steindorff A."/>
            <person name="Ohm R.A."/>
            <person name="Martin F."/>
            <person name="Silar P."/>
            <person name="Natvig D.O."/>
            <person name="Lalanne C."/>
            <person name="Gautier V."/>
            <person name="Ament-Velasquez S.L."/>
            <person name="Kruys A."/>
            <person name="Hutchinson M.I."/>
            <person name="Powell A.J."/>
            <person name="Barry K."/>
            <person name="Miller A.N."/>
            <person name="Grigoriev I.V."/>
            <person name="Debuchy R."/>
            <person name="Gladieux P."/>
            <person name="Hiltunen Thoren M."/>
            <person name="Johannesson H."/>
        </authorList>
    </citation>
    <scope>NUCLEOTIDE SEQUENCE</scope>
    <source>
        <strain evidence="2">CBS 168.71</strain>
    </source>
</reference>
<evidence type="ECO:0000256" key="1">
    <source>
        <dbReference type="SAM" id="MobiDB-lite"/>
    </source>
</evidence>
<organism evidence="2 3">
    <name type="scientific">Chaetomium fimeti</name>
    <dbReference type="NCBI Taxonomy" id="1854472"/>
    <lineage>
        <taxon>Eukaryota</taxon>
        <taxon>Fungi</taxon>
        <taxon>Dikarya</taxon>
        <taxon>Ascomycota</taxon>
        <taxon>Pezizomycotina</taxon>
        <taxon>Sordariomycetes</taxon>
        <taxon>Sordariomycetidae</taxon>
        <taxon>Sordariales</taxon>
        <taxon>Chaetomiaceae</taxon>
        <taxon>Chaetomium</taxon>
    </lineage>
</organism>
<dbReference type="RefSeq" id="XP_062656715.1">
    <property type="nucleotide sequence ID" value="XM_062799370.1"/>
</dbReference>
<sequence length="253" mass="28318">MKAKGVWPSRYSTWTCALGRSENILARSEARQCRCLFFALDRWLVRYPSCGLARREVRRRLDPASSPKQYRSNPPTVTRKHQGSPTFSLPSAAKPMMRVVALELRSGAFSVGRGVYRQPLEHRSQLARQSAGSHSQNRQQRYRKRFLGTRILFQNPPDTTVAVPPRWFASSRLRLRVASSCCRPRIPDEPPIGLGPVFQRLPFATLINNHSASTQRSMAPGCEVGVATVVEPPPRSLGLDAPVGCLLSLFPLE</sequence>
<proteinExistence type="predicted"/>
<keyword evidence="3" id="KW-1185">Reference proteome</keyword>
<reference evidence="2" key="2">
    <citation type="submission" date="2023-06" db="EMBL/GenBank/DDBJ databases">
        <authorList>
            <consortium name="Lawrence Berkeley National Laboratory"/>
            <person name="Haridas S."/>
            <person name="Hensen N."/>
            <person name="Bonometti L."/>
            <person name="Westerberg I."/>
            <person name="Brannstrom I.O."/>
            <person name="Guillou S."/>
            <person name="Cros-Aarteil S."/>
            <person name="Calhoun S."/>
            <person name="Kuo A."/>
            <person name="Mondo S."/>
            <person name="Pangilinan J."/>
            <person name="Riley R."/>
            <person name="Labutti K."/>
            <person name="Andreopoulos B."/>
            <person name="Lipzen A."/>
            <person name="Chen C."/>
            <person name="Yanf M."/>
            <person name="Daum C."/>
            <person name="Ng V."/>
            <person name="Clum A."/>
            <person name="Steindorff A."/>
            <person name="Ohm R."/>
            <person name="Martin F."/>
            <person name="Silar P."/>
            <person name="Natvig D."/>
            <person name="Lalanne C."/>
            <person name="Gautier V."/>
            <person name="Ament-Velasquez S.L."/>
            <person name="Kruys A."/>
            <person name="Hutchinson M.I."/>
            <person name="Powell A.J."/>
            <person name="Barry K."/>
            <person name="Miller A.N."/>
            <person name="Grigoriev I.V."/>
            <person name="Debuchy R."/>
            <person name="Gladieux P."/>
            <person name="Thoren M.H."/>
            <person name="Johannesson H."/>
        </authorList>
    </citation>
    <scope>NUCLEOTIDE SEQUENCE</scope>
    <source>
        <strain evidence="2">CBS 168.71</strain>
    </source>
</reference>
<comment type="caution">
    <text evidence="2">The sequence shown here is derived from an EMBL/GenBank/DDBJ whole genome shotgun (WGS) entry which is preliminary data.</text>
</comment>
<protein>
    <submittedName>
        <fullName evidence="2">Uncharacterized protein</fullName>
    </submittedName>
</protein>
<name>A0AAE0HB47_9PEZI</name>
<dbReference type="GeneID" id="87836318"/>
<dbReference type="AlphaFoldDB" id="A0AAE0HB47"/>
<gene>
    <name evidence="2" type="ORF">B0H64DRAFT_207744</name>
</gene>
<dbReference type="Proteomes" id="UP001278766">
    <property type="component" value="Unassembled WGS sequence"/>
</dbReference>
<dbReference type="EMBL" id="JAUEPN010000006">
    <property type="protein sequence ID" value="KAK3293201.1"/>
    <property type="molecule type" value="Genomic_DNA"/>
</dbReference>
<feature type="region of interest" description="Disordered" evidence="1">
    <location>
        <begin position="62"/>
        <end position="90"/>
    </location>
</feature>